<feature type="region of interest" description="Disordered" evidence="1">
    <location>
        <begin position="1"/>
        <end position="76"/>
    </location>
</feature>
<accession>A0A9P9WD60</accession>
<evidence type="ECO:0000313" key="3">
    <source>
        <dbReference type="Proteomes" id="UP000829685"/>
    </source>
</evidence>
<reference evidence="2" key="1">
    <citation type="submission" date="2021-03" db="EMBL/GenBank/DDBJ databases">
        <title>Revisited historic fungal species revealed as producer of novel bioactive compounds through whole genome sequencing and comparative genomics.</title>
        <authorList>
            <person name="Vignolle G.A."/>
            <person name="Hochenegger N."/>
            <person name="Mach R.L."/>
            <person name="Mach-Aigner A.R."/>
            <person name="Javad Rahimi M."/>
            <person name="Salim K.A."/>
            <person name="Chan C.M."/>
            <person name="Lim L.B.L."/>
            <person name="Cai F."/>
            <person name="Druzhinina I.S."/>
            <person name="U'Ren J.M."/>
            <person name="Derntl C."/>
        </authorList>
    </citation>
    <scope>NUCLEOTIDE SEQUENCE</scope>
    <source>
        <strain evidence="2">TUCIM 5799</strain>
    </source>
</reference>
<feature type="compositionally biased region" description="Polar residues" evidence="1">
    <location>
        <begin position="61"/>
        <end position="75"/>
    </location>
</feature>
<dbReference type="AlphaFoldDB" id="A0A9P9WD60"/>
<evidence type="ECO:0000256" key="1">
    <source>
        <dbReference type="SAM" id="MobiDB-lite"/>
    </source>
</evidence>
<feature type="compositionally biased region" description="Gly residues" evidence="1">
    <location>
        <begin position="32"/>
        <end position="43"/>
    </location>
</feature>
<evidence type="ECO:0000313" key="2">
    <source>
        <dbReference type="EMBL" id="KAI1858127.1"/>
    </source>
</evidence>
<keyword evidence="3" id="KW-1185">Reference proteome</keyword>
<dbReference type="Proteomes" id="UP000829685">
    <property type="component" value="Unassembled WGS sequence"/>
</dbReference>
<dbReference type="EMBL" id="JAFIMR010000037">
    <property type="protein sequence ID" value="KAI1858127.1"/>
    <property type="molecule type" value="Genomic_DNA"/>
</dbReference>
<gene>
    <name evidence="2" type="ORF">JX265_010795</name>
</gene>
<proteinExistence type="predicted"/>
<name>A0A9P9WD60_9PEZI</name>
<protein>
    <submittedName>
        <fullName evidence="2">Uncharacterized protein</fullName>
    </submittedName>
</protein>
<comment type="caution">
    <text evidence="2">The sequence shown here is derived from an EMBL/GenBank/DDBJ whole genome shotgun (WGS) entry which is preliminary data.</text>
</comment>
<organism evidence="2 3">
    <name type="scientific">Neoarthrinium moseri</name>
    <dbReference type="NCBI Taxonomy" id="1658444"/>
    <lineage>
        <taxon>Eukaryota</taxon>
        <taxon>Fungi</taxon>
        <taxon>Dikarya</taxon>
        <taxon>Ascomycota</taxon>
        <taxon>Pezizomycotina</taxon>
        <taxon>Sordariomycetes</taxon>
        <taxon>Xylariomycetidae</taxon>
        <taxon>Amphisphaeriales</taxon>
        <taxon>Apiosporaceae</taxon>
        <taxon>Neoarthrinium</taxon>
    </lineage>
</organism>
<sequence>MQAQGNGADPHTATAPTGGRRQSSDERALAAGVGGVEQSGNGTGVPSPHHKSPNREFVAGESSQRGLENVNSGRPSTRFGMMSFSGVGELSAVKTVPAAVDLKTSLVV</sequence>